<accession>A0A934W688</accession>
<dbReference type="NCBIfam" id="TIGR02532">
    <property type="entry name" value="IV_pilin_GFxxxE"/>
    <property type="match status" value="1"/>
</dbReference>
<dbReference type="AlphaFoldDB" id="A0A934W688"/>
<dbReference type="EMBL" id="JAEPBG010000006">
    <property type="protein sequence ID" value="MBK4735912.1"/>
    <property type="molecule type" value="Genomic_DNA"/>
</dbReference>
<dbReference type="SUPFAM" id="SSF54523">
    <property type="entry name" value="Pili subunits"/>
    <property type="match status" value="1"/>
</dbReference>
<feature type="transmembrane region" description="Helical" evidence="1">
    <location>
        <begin position="12"/>
        <end position="34"/>
    </location>
</feature>
<dbReference type="Pfam" id="PF07963">
    <property type="entry name" value="N_methyl"/>
    <property type="match status" value="1"/>
</dbReference>
<comment type="caution">
    <text evidence="2">The sequence shown here is derived from an EMBL/GenBank/DDBJ whole genome shotgun (WGS) entry which is preliminary data.</text>
</comment>
<dbReference type="PANTHER" id="PTHR30093:SF47">
    <property type="entry name" value="TYPE IV PILUS NON-CORE MINOR PILIN PILE"/>
    <property type="match status" value="1"/>
</dbReference>
<dbReference type="PROSITE" id="PS00409">
    <property type="entry name" value="PROKAR_NTER_METHYL"/>
    <property type="match status" value="1"/>
</dbReference>
<sequence>MPTKHARSRGVTLVELVVAMLIVAVLAAIAFPSYQNYAKRARRSAAQAYLLDLAQRQQDYLLNARAYAGSVSLLNSPAPQTVSPYYTVSLTTSAGPPAGFTITAAPVSGTAQAGDVTLTVDGTGAKTPSGVW</sequence>
<protein>
    <submittedName>
        <fullName evidence="2">Prepilin-type N-terminal cleavage/methylation domain-containing protein</fullName>
    </submittedName>
</protein>
<dbReference type="InterPro" id="IPR045584">
    <property type="entry name" value="Pilin-like"/>
</dbReference>
<dbReference type="Pfam" id="PF16732">
    <property type="entry name" value="ComP_DUS"/>
    <property type="match status" value="1"/>
</dbReference>
<keyword evidence="3" id="KW-1185">Reference proteome</keyword>
<keyword evidence="1" id="KW-1133">Transmembrane helix</keyword>
<dbReference type="Proteomes" id="UP000622890">
    <property type="component" value="Unassembled WGS sequence"/>
</dbReference>
<organism evidence="2 3">
    <name type="scientific">Noviherbaspirillum pedocola</name>
    <dbReference type="NCBI Taxonomy" id="2801341"/>
    <lineage>
        <taxon>Bacteria</taxon>
        <taxon>Pseudomonadati</taxon>
        <taxon>Pseudomonadota</taxon>
        <taxon>Betaproteobacteria</taxon>
        <taxon>Burkholderiales</taxon>
        <taxon>Oxalobacteraceae</taxon>
        <taxon>Noviherbaspirillum</taxon>
    </lineage>
</organism>
<dbReference type="GO" id="GO:0043683">
    <property type="term" value="P:type IV pilus assembly"/>
    <property type="evidence" value="ECO:0007669"/>
    <property type="project" value="InterPro"/>
</dbReference>
<name>A0A934W688_9BURK</name>
<keyword evidence="1" id="KW-0472">Membrane</keyword>
<evidence type="ECO:0000313" key="3">
    <source>
        <dbReference type="Proteomes" id="UP000622890"/>
    </source>
</evidence>
<dbReference type="InterPro" id="IPR031982">
    <property type="entry name" value="PilE-like"/>
</dbReference>
<keyword evidence="1" id="KW-0812">Transmembrane</keyword>
<evidence type="ECO:0000313" key="2">
    <source>
        <dbReference type="EMBL" id="MBK4735912.1"/>
    </source>
</evidence>
<dbReference type="InterPro" id="IPR012902">
    <property type="entry name" value="N_methyl_site"/>
</dbReference>
<reference evidence="2" key="1">
    <citation type="submission" date="2021-01" db="EMBL/GenBank/DDBJ databases">
        <title>Genome sequence of strain Noviherbaspirillum sp. DKR-6.</title>
        <authorList>
            <person name="Chaudhary D.K."/>
        </authorList>
    </citation>
    <scope>NUCLEOTIDE SEQUENCE</scope>
    <source>
        <strain evidence="2">DKR-6</strain>
    </source>
</reference>
<gene>
    <name evidence="2" type="ORF">JJB74_14930</name>
</gene>
<proteinExistence type="predicted"/>
<evidence type="ECO:0000256" key="1">
    <source>
        <dbReference type="SAM" id="Phobius"/>
    </source>
</evidence>
<dbReference type="PANTHER" id="PTHR30093">
    <property type="entry name" value="GENERAL SECRETION PATHWAY PROTEIN G"/>
    <property type="match status" value="1"/>
</dbReference>
<dbReference type="Gene3D" id="3.30.700.10">
    <property type="entry name" value="Glycoprotein, Type 4 Pilin"/>
    <property type="match status" value="1"/>
</dbReference>